<sequence>MHEIPNLPFPSLNHVEQKPASQSAEPAQVAEQQGDDHPSADQE</sequence>
<dbReference type="RefSeq" id="WP_330075699.1">
    <property type="nucleotide sequence ID" value="NZ_JAZDQJ010000019.1"/>
</dbReference>
<dbReference type="EMBL" id="JAZDQJ010000019">
    <property type="protein sequence ID" value="MEE1934947.1"/>
    <property type="molecule type" value="Genomic_DNA"/>
</dbReference>
<evidence type="ECO:0000256" key="1">
    <source>
        <dbReference type="SAM" id="MobiDB-lite"/>
    </source>
</evidence>
<evidence type="ECO:0000313" key="3">
    <source>
        <dbReference type="Proteomes" id="UP001335100"/>
    </source>
</evidence>
<name>A0ABU7HTS2_9PSED</name>
<feature type="region of interest" description="Disordered" evidence="1">
    <location>
        <begin position="1"/>
        <end position="43"/>
    </location>
</feature>
<gene>
    <name evidence="2" type="ORF">V0R50_17080</name>
</gene>
<proteinExistence type="predicted"/>
<evidence type="ECO:0000313" key="2">
    <source>
        <dbReference type="EMBL" id="MEE1934947.1"/>
    </source>
</evidence>
<feature type="compositionally biased region" description="Basic and acidic residues" evidence="1">
    <location>
        <begin position="34"/>
        <end position="43"/>
    </location>
</feature>
<keyword evidence="3" id="KW-1185">Reference proteome</keyword>
<dbReference type="Proteomes" id="UP001335100">
    <property type="component" value="Unassembled WGS sequence"/>
</dbReference>
<reference evidence="2 3" key="1">
    <citation type="submission" date="2024-01" db="EMBL/GenBank/DDBJ databases">
        <title>Unpublished Manusciprt.</title>
        <authorList>
            <person name="Duman M."/>
            <person name="Valdes E.G."/>
            <person name="Ajmi N."/>
            <person name="Altun S."/>
            <person name="Saticioglu I.B."/>
        </authorList>
    </citation>
    <scope>NUCLEOTIDE SEQUENCE [LARGE SCALE GENOMIC DNA]</scope>
    <source>
        <strain evidence="2 3">148P</strain>
    </source>
</reference>
<organism evidence="2 3">
    <name type="scientific">Pseudomonas ulcerans</name>
    <dbReference type="NCBI Taxonomy" id="3115852"/>
    <lineage>
        <taxon>Bacteria</taxon>
        <taxon>Pseudomonadati</taxon>
        <taxon>Pseudomonadota</taxon>
        <taxon>Gammaproteobacteria</taxon>
        <taxon>Pseudomonadales</taxon>
        <taxon>Pseudomonadaceae</taxon>
        <taxon>Pseudomonas</taxon>
    </lineage>
</organism>
<comment type="caution">
    <text evidence="2">The sequence shown here is derived from an EMBL/GenBank/DDBJ whole genome shotgun (WGS) entry which is preliminary data.</text>
</comment>
<protein>
    <submittedName>
        <fullName evidence="2">Uncharacterized protein</fullName>
    </submittedName>
</protein>
<accession>A0ABU7HTS2</accession>